<dbReference type="FunFam" id="3.30.930.10:FF:000178">
    <property type="entry name" value="Phenylalanyl-tRNA synthetase subunit alpha"/>
    <property type="match status" value="1"/>
</dbReference>
<keyword evidence="6" id="KW-0963">Cytoplasm</keyword>
<dbReference type="Proteomes" id="UP000054524">
    <property type="component" value="Unassembled WGS sequence"/>
</dbReference>
<sequence>MGIEDIEAKILAALETADEIETTTLEGEYNEVIGAVKRLESFERIQIAPVQREEIIVSREGMDIVKYGSAEHIIYSLLEMPLDDLELQTKLQGTEQFSEKTDKDIQEFIKRGKNNGMRMKILTVRDGKLDRNQEVQSDTTQAQLKGIEGLSAKEVAELKKRKLVTQKKTTHYTLKKGTMFSAAASTVSDITVDMLNNMELAKNLKKYNFNIVSTPSKYAGALHPLSIEREKVKNIFLQMGFEEMDAGKYIESSFWNFDALFQPQRHPARNEQDTFFMEDPANAKDPESEYLERVRMVHTVGGYGSSGYKAPWSLEESRKNVLRTHTTAVTTRLLYKLSQEIDFTKAQEHEYSRKYFSIDRVFRNETLDATHLAEFHQVEGIIMGVGLTISHLMGFMEEFFKNLGITKIKYKPAYNPYTEPSMEVFGYHEEMKRWMEIGNSGMFRPEMLLPMGYPENVRVIGWGISLERPVMIGRQMNNIRDLVGHRVDLSFIRNGLSKN</sequence>
<dbReference type="InterPro" id="IPR006195">
    <property type="entry name" value="aa-tRNA-synth_II"/>
</dbReference>
<dbReference type="GO" id="GO:0006432">
    <property type="term" value="P:phenylalanyl-tRNA aminoacylation"/>
    <property type="evidence" value="ECO:0007669"/>
    <property type="project" value="InterPro"/>
</dbReference>
<keyword evidence="10" id="KW-0067">ATP-binding</keyword>
<accession>A0A086J322</accession>
<comment type="similarity">
    <text evidence="3">Belongs to the class-II aminoacyl-tRNA synthetase family. Phe-tRNA synthetase alpha subunit type 2 subfamily.</text>
</comment>
<evidence type="ECO:0000256" key="1">
    <source>
        <dbReference type="ARBA" id="ARBA00001946"/>
    </source>
</evidence>
<dbReference type="HOGENOM" id="CLU_025086_2_2_1"/>
<evidence type="ECO:0000256" key="6">
    <source>
        <dbReference type="ARBA" id="ARBA00022490"/>
    </source>
</evidence>
<dbReference type="SUPFAM" id="SSF55681">
    <property type="entry name" value="Class II aaRS and biotin synthetases"/>
    <property type="match status" value="1"/>
</dbReference>
<dbReference type="GO" id="GO:0005524">
    <property type="term" value="F:ATP binding"/>
    <property type="evidence" value="ECO:0007669"/>
    <property type="project" value="UniProtKB-KW"/>
</dbReference>
<dbReference type="GO" id="GO:0004826">
    <property type="term" value="F:phenylalanine-tRNA ligase activity"/>
    <property type="evidence" value="ECO:0007669"/>
    <property type="project" value="UniProtKB-EC"/>
</dbReference>
<dbReference type="PANTHER" id="PTHR11538">
    <property type="entry name" value="PHENYLALANYL-TRNA SYNTHETASE"/>
    <property type="match status" value="1"/>
</dbReference>
<protein>
    <recommendedName>
        <fullName evidence="16">Probable phenylalanine--tRNA ligase alpha subunit</fullName>
        <ecNumber evidence="5">6.1.1.20</ecNumber>
    </recommendedName>
    <alternativeName>
        <fullName evidence="14">Phenylalanyl-tRNA synthetase alpha subunit</fullName>
    </alternativeName>
</protein>
<dbReference type="EC" id="6.1.1.20" evidence="5"/>
<dbReference type="Gene3D" id="3.30.1370.240">
    <property type="match status" value="1"/>
</dbReference>
<organism evidence="18 19">
    <name type="scientific">Nematocida ausubeli (strain ATCC PRA-371 / ERTm2)</name>
    <name type="common">Nematode killer fungus</name>
    <dbReference type="NCBI Taxonomy" id="1913371"/>
    <lineage>
        <taxon>Eukaryota</taxon>
        <taxon>Fungi</taxon>
        <taxon>Fungi incertae sedis</taxon>
        <taxon>Microsporidia</taxon>
        <taxon>Nematocida</taxon>
    </lineage>
</organism>
<comment type="caution">
    <text evidence="18">The sequence shown here is derived from an EMBL/GenBank/DDBJ whole genome shotgun (WGS) entry which is preliminary data.</text>
</comment>
<comment type="catalytic activity">
    <reaction evidence="15">
        <text>tRNA(Phe) + L-phenylalanine + ATP = L-phenylalanyl-tRNA(Phe) + AMP + diphosphate + H(+)</text>
        <dbReference type="Rhea" id="RHEA:19413"/>
        <dbReference type="Rhea" id="RHEA-COMP:9668"/>
        <dbReference type="Rhea" id="RHEA-COMP:9699"/>
        <dbReference type="ChEBI" id="CHEBI:15378"/>
        <dbReference type="ChEBI" id="CHEBI:30616"/>
        <dbReference type="ChEBI" id="CHEBI:33019"/>
        <dbReference type="ChEBI" id="CHEBI:58095"/>
        <dbReference type="ChEBI" id="CHEBI:78442"/>
        <dbReference type="ChEBI" id="CHEBI:78531"/>
        <dbReference type="ChEBI" id="CHEBI:456215"/>
        <dbReference type="EC" id="6.1.1.20"/>
    </reaction>
</comment>
<evidence type="ECO:0000256" key="4">
    <source>
        <dbReference type="ARBA" id="ARBA00011209"/>
    </source>
</evidence>
<dbReference type="RefSeq" id="XP_052905095.1">
    <property type="nucleotide sequence ID" value="XM_053048335.1"/>
</dbReference>
<evidence type="ECO:0000256" key="7">
    <source>
        <dbReference type="ARBA" id="ARBA00022598"/>
    </source>
</evidence>
<evidence type="ECO:0000256" key="3">
    <source>
        <dbReference type="ARBA" id="ARBA00006703"/>
    </source>
</evidence>
<evidence type="ECO:0000259" key="17">
    <source>
        <dbReference type="PROSITE" id="PS50862"/>
    </source>
</evidence>
<dbReference type="PROSITE" id="PS50862">
    <property type="entry name" value="AA_TRNA_LIGASE_II"/>
    <property type="match status" value="1"/>
</dbReference>
<evidence type="ECO:0000256" key="10">
    <source>
        <dbReference type="ARBA" id="ARBA00022840"/>
    </source>
</evidence>
<dbReference type="InterPro" id="IPR004529">
    <property type="entry name" value="Phe-tRNA-synth_IIc_asu"/>
</dbReference>
<dbReference type="CDD" id="cd00496">
    <property type="entry name" value="PheRS_alpha_core"/>
    <property type="match status" value="1"/>
</dbReference>
<dbReference type="InterPro" id="IPR045864">
    <property type="entry name" value="aa-tRNA-synth_II/BPL/LPL"/>
</dbReference>
<evidence type="ECO:0000313" key="19">
    <source>
        <dbReference type="Proteomes" id="UP000054524"/>
    </source>
</evidence>
<keyword evidence="19" id="KW-1185">Reference proteome</keyword>
<dbReference type="EMBL" id="AKIJ01000002">
    <property type="protein sequence ID" value="KFG26540.1"/>
    <property type="molecule type" value="Genomic_DNA"/>
</dbReference>
<keyword evidence="11" id="KW-0460">Magnesium</keyword>
<dbReference type="NCBIfam" id="NF003210">
    <property type="entry name" value="PRK04172.1"/>
    <property type="match status" value="1"/>
</dbReference>
<feature type="domain" description="Aminoacyl-transfer RNA synthetases class-II family profile" evidence="17">
    <location>
        <begin position="232"/>
        <end position="472"/>
    </location>
</feature>
<keyword evidence="13" id="KW-0030">Aminoacyl-tRNA synthetase</keyword>
<evidence type="ECO:0000256" key="16">
    <source>
        <dbReference type="ARBA" id="ARBA00071799"/>
    </source>
</evidence>
<evidence type="ECO:0000256" key="12">
    <source>
        <dbReference type="ARBA" id="ARBA00022917"/>
    </source>
</evidence>
<keyword evidence="12" id="KW-0648">Protein biosynthesis</keyword>
<comment type="subunit">
    <text evidence="4">Tetramer of two alpha and two beta subunits.</text>
</comment>
<dbReference type="GeneID" id="77675663"/>
<evidence type="ECO:0000256" key="15">
    <source>
        <dbReference type="ARBA" id="ARBA00049255"/>
    </source>
</evidence>
<name>A0A086J322_NEMA1</name>
<comment type="subcellular location">
    <subcellularLocation>
        <location evidence="2">Cytoplasm</location>
    </subcellularLocation>
</comment>
<keyword evidence="8" id="KW-0479">Metal-binding</keyword>
<reference evidence="18 19" key="1">
    <citation type="journal article" date="2014" name="Genome Announc.">
        <title>Genome Sequence of the Microsporidian Species Nematocida sp1 Strain ERTm6 (ATCC PRA-372).</title>
        <authorList>
            <person name="Bakowski M.A."/>
            <person name="Priest M."/>
            <person name="Young S."/>
            <person name="Cuomo C.A."/>
            <person name="Troemel E.R."/>
        </authorList>
    </citation>
    <scope>NUCLEOTIDE SEQUENCE [LARGE SCALE GENOMIC DNA]</scope>
    <source>
        <strain evidence="18 19">ERTm6</strain>
    </source>
</reference>
<evidence type="ECO:0000256" key="2">
    <source>
        <dbReference type="ARBA" id="ARBA00004496"/>
    </source>
</evidence>
<evidence type="ECO:0000313" key="18">
    <source>
        <dbReference type="EMBL" id="KFG26540.1"/>
    </source>
</evidence>
<dbReference type="Gene3D" id="1.10.10.2320">
    <property type="match status" value="1"/>
</dbReference>
<dbReference type="NCBIfam" id="TIGR00468">
    <property type="entry name" value="pheS"/>
    <property type="match status" value="1"/>
</dbReference>
<evidence type="ECO:0000256" key="11">
    <source>
        <dbReference type="ARBA" id="ARBA00022842"/>
    </source>
</evidence>
<dbReference type="GO" id="GO:0046872">
    <property type="term" value="F:metal ion binding"/>
    <property type="evidence" value="ECO:0007669"/>
    <property type="project" value="UniProtKB-KW"/>
</dbReference>
<dbReference type="InterPro" id="IPR002319">
    <property type="entry name" value="Phenylalanyl-tRNA_Synthase"/>
</dbReference>
<evidence type="ECO:0000256" key="9">
    <source>
        <dbReference type="ARBA" id="ARBA00022741"/>
    </source>
</evidence>
<evidence type="ECO:0000256" key="8">
    <source>
        <dbReference type="ARBA" id="ARBA00022723"/>
    </source>
</evidence>
<evidence type="ECO:0000256" key="5">
    <source>
        <dbReference type="ARBA" id="ARBA00012814"/>
    </source>
</evidence>
<keyword evidence="7" id="KW-0436">Ligase</keyword>
<gene>
    <name evidence="18" type="ORF">NESG_00690</name>
</gene>
<proteinExistence type="inferred from homology"/>
<dbReference type="Gene3D" id="1.10.10.2330">
    <property type="match status" value="1"/>
</dbReference>
<dbReference type="Gene3D" id="3.30.930.10">
    <property type="entry name" value="Bira Bifunctional Protein, Domain 2"/>
    <property type="match status" value="1"/>
</dbReference>
<dbReference type="GO" id="GO:0000049">
    <property type="term" value="F:tRNA binding"/>
    <property type="evidence" value="ECO:0007669"/>
    <property type="project" value="InterPro"/>
</dbReference>
<evidence type="ECO:0000256" key="13">
    <source>
        <dbReference type="ARBA" id="ARBA00023146"/>
    </source>
</evidence>
<dbReference type="PANTHER" id="PTHR11538:SF40">
    <property type="entry name" value="PHENYLALANINE--TRNA LIGASE ALPHA SUBUNIT"/>
    <property type="match status" value="1"/>
</dbReference>
<evidence type="ECO:0000256" key="14">
    <source>
        <dbReference type="ARBA" id="ARBA00030612"/>
    </source>
</evidence>
<dbReference type="Pfam" id="PF01409">
    <property type="entry name" value="tRNA-synt_2d"/>
    <property type="match status" value="1"/>
</dbReference>
<comment type="cofactor">
    <cofactor evidence="1">
        <name>Mg(2+)</name>
        <dbReference type="ChEBI" id="CHEBI:18420"/>
    </cofactor>
</comment>
<dbReference type="AlphaFoldDB" id="A0A086J322"/>
<dbReference type="GO" id="GO:0005829">
    <property type="term" value="C:cytosol"/>
    <property type="evidence" value="ECO:0007669"/>
    <property type="project" value="TreeGrafter"/>
</dbReference>
<dbReference type="GO" id="GO:0009328">
    <property type="term" value="C:phenylalanine-tRNA ligase complex"/>
    <property type="evidence" value="ECO:0007669"/>
    <property type="project" value="TreeGrafter"/>
</dbReference>
<keyword evidence="9" id="KW-0547">Nucleotide-binding</keyword>